<gene>
    <name evidence="1" type="ORF">J2Z66_002397</name>
</gene>
<accession>A0ABS4IVC8</accession>
<protein>
    <submittedName>
        <fullName evidence="1">Uncharacterized protein</fullName>
    </submittedName>
</protein>
<dbReference type="Pfam" id="PF26595">
    <property type="entry name" value="A_ENA"/>
    <property type="match status" value="1"/>
</dbReference>
<proteinExistence type="predicted"/>
<sequence length="108" mass="11639">MNEGDTISQPAIPNITPIISITMGQSVSLLLASIAFEELALASILNAEAEKIQYVVGTLGHGLVPPATITNLLEIDESVRKTMNDVIRTEILLQGKLEQILSSLPRMN</sequence>
<name>A0ABS4IVC8_9BACL</name>
<organism evidence="1 2">
    <name type="scientific">Paenibacillus eucommiae</name>
    <dbReference type="NCBI Taxonomy" id="1355755"/>
    <lineage>
        <taxon>Bacteria</taxon>
        <taxon>Bacillati</taxon>
        <taxon>Bacillota</taxon>
        <taxon>Bacilli</taxon>
        <taxon>Bacillales</taxon>
        <taxon>Paenibacillaceae</taxon>
        <taxon>Paenibacillus</taxon>
    </lineage>
</organism>
<dbReference type="InterPro" id="IPR058705">
    <property type="entry name" value="A_ENA"/>
</dbReference>
<reference evidence="1 2" key="1">
    <citation type="submission" date="2021-03" db="EMBL/GenBank/DDBJ databases">
        <title>Genomic Encyclopedia of Type Strains, Phase IV (KMG-IV): sequencing the most valuable type-strain genomes for metagenomic binning, comparative biology and taxonomic classification.</title>
        <authorList>
            <person name="Goeker M."/>
        </authorList>
    </citation>
    <scope>NUCLEOTIDE SEQUENCE [LARGE SCALE GENOMIC DNA]</scope>
    <source>
        <strain evidence="1 2">DSM 26048</strain>
    </source>
</reference>
<dbReference type="EMBL" id="JAGGLB010000006">
    <property type="protein sequence ID" value="MBP1990791.1"/>
    <property type="molecule type" value="Genomic_DNA"/>
</dbReference>
<dbReference type="Proteomes" id="UP001519287">
    <property type="component" value="Unassembled WGS sequence"/>
</dbReference>
<evidence type="ECO:0000313" key="1">
    <source>
        <dbReference type="EMBL" id="MBP1990791.1"/>
    </source>
</evidence>
<comment type="caution">
    <text evidence="1">The sequence shown here is derived from an EMBL/GenBank/DDBJ whole genome shotgun (WGS) entry which is preliminary data.</text>
</comment>
<keyword evidence="2" id="KW-1185">Reference proteome</keyword>
<evidence type="ECO:0000313" key="2">
    <source>
        <dbReference type="Proteomes" id="UP001519287"/>
    </source>
</evidence>